<accession>A0A1H8FM84</accession>
<name>A0A1H8FM84_9RHOB</name>
<dbReference type="OrthoDB" id="7847071at2"/>
<feature type="transmembrane region" description="Helical" evidence="1">
    <location>
        <begin position="83"/>
        <end position="104"/>
    </location>
</feature>
<feature type="transmembrane region" description="Helical" evidence="1">
    <location>
        <begin position="20"/>
        <end position="45"/>
    </location>
</feature>
<evidence type="ECO:0008006" key="4">
    <source>
        <dbReference type="Google" id="ProtNLM"/>
    </source>
</evidence>
<proteinExistence type="predicted"/>
<keyword evidence="1" id="KW-0472">Membrane</keyword>
<evidence type="ECO:0000313" key="2">
    <source>
        <dbReference type="EMBL" id="SEN32921.1"/>
    </source>
</evidence>
<reference evidence="2 3" key="1">
    <citation type="submission" date="2016-10" db="EMBL/GenBank/DDBJ databases">
        <authorList>
            <person name="de Groot N.N."/>
        </authorList>
    </citation>
    <scope>NUCLEOTIDE SEQUENCE [LARGE SCALE GENOMIC DNA]</scope>
    <source>
        <strain evidence="2 3">DSM 8512</strain>
    </source>
</reference>
<dbReference type="RefSeq" id="WP_090610720.1">
    <property type="nucleotide sequence ID" value="NZ_CP067124.1"/>
</dbReference>
<organism evidence="2 3">
    <name type="scientific">Paracoccus alcaliphilus</name>
    <dbReference type="NCBI Taxonomy" id="34002"/>
    <lineage>
        <taxon>Bacteria</taxon>
        <taxon>Pseudomonadati</taxon>
        <taxon>Pseudomonadota</taxon>
        <taxon>Alphaproteobacteria</taxon>
        <taxon>Rhodobacterales</taxon>
        <taxon>Paracoccaceae</taxon>
        <taxon>Paracoccus</taxon>
    </lineage>
</organism>
<dbReference type="AlphaFoldDB" id="A0A1H8FM84"/>
<feature type="transmembrane region" description="Helical" evidence="1">
    <location>
        <begin position="110"/>
        <end position="128"/>
    </location>
</feature>
<dbReference type="STRING" id="34002.SAMN04489859_1004136"/>
<keyword evidence="1" id="KW-0812">Transmembrane</keyword>
<keyword evidence="1" id="KW-1133">Transmembrane helix</keyword>
<evidence type="ECO:0000313" key="3">
    <source>
        <dbReference type="Proteomes" id="UP000199054"/>
    </source>
</evidence>
<dbReference type="EMBL" id="FODE01000004">
    <property type="protein sequence ID" value="SEN32921.1"/>
    <property type="molecule type" value="Genomic_DNA"/>
</dbReference>
<protein>
    <recommendedName>
        <fullName evidence="4">Component of SufBCD complex</fullName>
    </recommendedName>
</protein>
<evidence type="ECO:0000256" key="1">
    <source>
        <dbReference type="SAM" id="Phobius"/>
    </source>
</evidence>
<feature type="transmembrane region" description="Helical" evidence="1">
    <location>
        <begin position="163"/>
        <end position="185"/>
    </location>
</feature>
<keyword evidence="3" id="KW-1185">Reference proteome</keyword>
<dbReference type="Proteomes" id="UP000199054">
    <property type="component" value="Unassembled WGS sequence"/>
</dbReference>
<gene>
    <name evidence="2" type="ORF">SAMN04489859_1004136</name>
</gene>
<sequence length="190" mass="21119">MPQFDGLIGLLDSRSFGTIWFWIVLIAWWSANGRTVLGVPTEVLVRARRIRREGRPEADEVIALLDWLSLTLPRWRLGRAEGAGFLGLGVFALTVLAITGFGYGLEMAQALTLLLVPMKILFWMRILLARRLMPLLVDAQSGARPVADAAGEAVGRMTLHRRLVWFLSIVSVAATALWGTLWMLLNPLSL</sequence>